<keyword evidence="3" id="KW-1185">Reference proteome</keyword>
<dbReference type="Proteomes" id="UP000623269">
    <property type="component" value="Unassembled WGS sequence"/>
</dbReference>
<proteinExistence type="predicted"/>
<dbReference type="RefSeq" id="WP_197661543.1">
    <property type="nucleotide sequence ID" value="NZ_JAEAGR010000010.1"/>
</dbReference>
<dbReference type="AlphaFoldDB" id="A0A8J7GZK4"/>
<protein>
    <recommendedName>
        <fullName evidence="1">SHOCT-like domain-containing protein</fullName>
    </recommendedName>
</protein>
<dbReference type="InterPro" id="IPR046749">
    <property type="entry name" value="SHOCT_2"/>
</dbReference>
<evidence type="ECO:0000259" key="1">
    <source>
        <dbReference type="Pfam" id="PF20612"/>
    </source>
</evidence>
<sequence>MNDEQFRNEMLYQTTMRLAKDLLKQGVINKEEYRLIDTIFTQKYSPSLGCLFSDINLISI</sequence>
<feature type="domain" description="SHOCT-like" evidence="1">
    <location>
        <begin position="1"/>
        <end position="52"/>
    </location>
</feature>
<gene>
    <name evidence="2" type="ORF">I5677_10560</name>
</gene>
<dbReference type="EMBL" id="JAEAGR010000010">
    <property type="protein sequence ID" value="MBH1941334.1"/>
    <property type="molecule type" value="Genomic_DNA"/>
</dbReference>
<reference evidence="2" key="1">
    <citation type="submission" date="2020-12" db="EMBL/GenBank/DDBJ databases">
        <title>M. sibirica DSM 26468T genome.</title>
        <authorList>
            <person name="Thieme N."/>
            <person name="Rettenmaier R."/>
            <person name="Zverlov V."/>
            <person name="Liebl W."/>
        </authorList>
    </citation>
    <scope>NUCLEOTIDE SEQUENCE</scope>
    <source>
        <strain evidence="2">DSM 26468</strain>
    </source>
</reference>
<name>A0A8J7GZK4_9FIRM</name>
<evidence type="ECO:0000313" key="2">
    <source>
        <dbReference type="EMBL" id="MBH1941334.1"/>
    </source>
</evidence>
<evidence type="ECO:0000313" key="3">
    <source>
        <dbReference type="Proteomes" id="UP000623269"/>
    </source>
</evidence>
<organism evidence="2 3">
    <name type="scientific">Mobilitalea sibirica</name>
    <dbReference type="NCBI Taxonomy" id="1462919"/>
    <lineage>
        <taxon>Bacteria</taxon>
        <taxon>Bacillati</taxon>
        <taxon>Bacillota</taxon>
        <taxon>Clostridia</taxon>
        <taxon>Lachnospirales</taxon>
        <taxon>Lachnospiraceae</taxon>
        <taxon>Mobilitalea</taxon>
    </lineage>
</organism>
<comment type="caution">
    <text evidence="2">The sequence shown here is derived from an EMBL/GenBank/DDBJ whole genome shotgun (WGS) entry which is preliminary data.</text>
</comment>
<dbReference type="Pfam" id="PF20612">
    <property type="entry name" value="SHOCT_2"/>
    <property type="match status" value="1"/>
</dbReference>
<accession>A0A8J7GZK4</accession>